<dbReference type="InterPro" id="IPR014756">
    <property type="entry name" value="Ig_E-set"/>
</dbReference>
<dbReference type="Gene3D" id="2.60.40.1180">
    <property type="entry name" value="Golgi alpha-mannosidase II"/>
    <property type="match status" value="1"/>
</dbReference>
<dbReference type="SMART" id="SM00642">
    <property type="entry name" value="Aamy"/>
    <property type="match status" value="1"/>
</dbReference>
<keyword evidence="8 9" id="KW-0119">Carbohydrate metabolism</keyword>
<keyword evidence="6 9" id="KW-0808">Transferase</keyword>
<accession>A0A7Y6IVL9</accession>
<dbReference type="NCBIfam" id="NF008967">
    <property type="entry name" value="PRK12313.1"/>
    <property type="match status" value="1"/>
</dbReference>
<dbReference type="NCBIfam" id="NF003811">
    <property type="entry name" value="PRK05402.1"/>
    <property type="match status" value="1"/>
</dbReference>
<feature type="domain" description="Glycosyl hydrolase family 13 catalytic" evidence="12">
    <location>
        <begin position="243"/>
        <end position="594"/>
    </location>
</feature>
<dbReference type="InterPro" id="IPR037439">
    <property type="entry name" value="Branching_enzy"/>
</dbReference>
<proteinExistence type="inferred from homology"/>
<dbReference type="InterPro" id="IPR013780">
    <property type="entry name" value="Glyco_hydro_b"/>
</dbReference>
<evidence type="ECO:0000256" key="6">
    <source>
        <dbReference type="ARBA" id="ARBA00022679"/>
    </source>
</evidence>
<comment type="subunit">
    <text evidence="9">Monomer.</text>
</comment>
<dbReference type="GO" id="GO:0004553">
    <property type="term" value="F:hydrolase activity, hydrolyzing O-glycosyl compounds"/>
    <property type="evidence" value="ECO:0007669"/>
    <property type="project" value="InterPro"/>
</dbReference>
<sequence>MRTELDRLAGGAHHDPHSILGAHPAEGGVTFRTLRPLAERVRVVLEDGTAHELRHQAHGVFEVTVPGLDKVPAYTLSVQYSGGEPQEVRDPYRHWPTLGEIDLHLIGEGRHERLWEALGARVMRHQDVDGTAFAVWAPNARGIRVVGDFNHWDGTAYPMRSLGRSGVWELFVPGLGAGERYKYQILGADGVWRDKADPMARRTEVPPQTASVVDHSSYSWGDAEWMARRREHQPQRGPMSVYEVHLGSWRPGLSYVELADQLVAYVREMGFTHVEMMPVAEHPFGGSWGYQVTSYYAPTARFGKPDEFRHLVDRLHQAGIGVLLDWVPAHFPMDDWALARFDGTPLYEHADPRRGQHPDWGTYVFDFGRREVRNFLVANALYWLKEFHIDGLRVDAVASMLYLDYSRREGEWTPNIYGGRENLDAVEFLKEMNAVAYRDEPGISTVAEESTAWPGVSRPVHLGGLGFGFKWNMGWMHDTLAYLRHEPIFRQYHHHQMTFSLIYAYSENYVLPLSHDEVVHGKGSLLGKMPGDEWQRFAQLRALLAYMWAHPGKQLLFMGGEFGQGSEWSEERGLDWWVLEFDGHKGVQRLVRDLNALYRDTPALWELDTDPAGFRWIDADDAPGNTFSFVRFAEDGSAVACVANFSGSPHEDYRLGLPYGGQWTEVLNTDAYDYWGSGVGNLGTVEATEESWHGLPYSARLRVPPLGALWLRREAPEAEEPSLTGETATTAGEGAVPSVAGESTAAPAVAGESTAAPAVAGEAEPLLAEEPPAS</sequence>
<dbReference type="HAMAP" id="MF_00685">
    <property type="entry name" value="GlgB"/>
    <property type="match status" value="1"/>
</dbReference>
<feature type="compositionally biased region" description="Low complexity" evidence="11">
    <location>
        <begin position="724"/>
        <end position="735"/>
    </location>
</feature>
<dbReference type="InterPro" id="IPR044143">
    <property type="entry name" value="GlgB_N_E_set_prok"/>
</dbReference>
<reference evidence="13 14" key="1">
    <citation type="submission" date="2020-06" db="EMBL/GenBank/DDBJ databases">
        <authorList>
            <person name="Chanama M."/>
        </authorList>
    </citation>
    <scope>NUCLEOTIDE SEQUENCE [LARGE SCALE GENOMIC DNA]</scope>
    <source>
        <strain evidence="13 14">TBRC6557</strain>
    </source>
</reference>
<feature type="active site" description="Nucleophile" evidence="9 10">
    <location>
        <position position="395"/>
    </location>
</feature>
<evidence type="ECO:0000256" key="2">
    <source>
        <dbReference type="ARBA" id="ARBA00004964"/>
    </source>
</evidence>
<dbReference type="InterPro" id="IPR013783">
    <property type="entry name" value="Ig-like_fold"/>
</dbReference>
<dbReference type="EMBL" id="JABWGO010000011">
    <property type="protein sequence ID" value="NUW45217.1"/>
    <property type="molecule type" value="Genomic_DNA"/>
</dbReference>
<dbReference type="Pfam" id="PF02922">
    <property type="entry name" value="CBM_48"/>
    <property type="match status" value="1"/>
</dbReference>
<comment type="function">
    <text evidence="9">Catalyzes the formation of the alpha-1,6-glucosidic linkages in glycogen by scission of a 1,4-alpha-linked oligosaccharide from growing alpha-1,4-glucan chains and the subsequent attachment of the oligosaccharide to the alpha-1,6 position.</text>
</comment>
<feature type="compositionally biased region" description="Low complexity" evidence="11">
    <location>
        <begin position="755"/>
        <end position="774"/>
    </location>
</feature>
<dbReference type="EC" id="2.4.1.18" evidence="9"/>
<dbReference type="Gene3D" id="2.60.40.10">
    <property type="entry name" value="Immunoglobulins"/>
    <property type="match status" value="2"/>
</dbReference>
<dbReference type="InterPro" id="IPR006048">
    <property type="entry name" value="A-amylase/branching_C"/>
</dbReference>
<dbReference type="CDD" id="cd11322">
    <property type="entry name" value="AmyAc_Glg_BE"/>
    <property type="match status" value="1"/>
</dbReference>
<dbReference type="FunFam" id="2.60.40.10:FF:000169">
    <property type="entry name" value="1,4-alpha-glucan branching enzyme GlgB"/>
    <property type="match status" value="1"/>
</dbReference>
<dbReference type="GO" id="GO:0005978">
    <property type="term" value="P:glycogen biosynthetic process"/>
    <property type="evidence" value="ECO:0007669"/>
    <property type="project" value="UniProtKB-UniRule"/>
</dbReference>
<dbReference type="Gene3D" id="3.20.20.80">
    <property type="entry name" value="Glycosidases"/>
    <property type="match status" value="1"/>
</dbReference>
<evidence type="ECO:0000256" key="3">
    <source>
        <dbReference type="ARBA" id="ARBA00009000"/>
    </source>
</evidence>
<evidence type="ECO:0000256" key="8">
    <source>
        <dbReference type="ARBA" id="ARBA00023277"/>
    </source>
</evidence>
<dbReference type="Pfam" id="PF22019">
    <property type="entry name" value="GlgB_N"/>
    <property type="match status" value="1"/>
</dbReference>
<dbReference type="FunFam" id="2.60.40.1180:FF:000002">
    <property type="entry name" value="1,4-alpha-glucan branching enzyme GlgB"/>
    <property type="match status" value="1"/>
</dbReference>
<keyword evidence="14" id="KW-1185">Reference proteome</keyword>
<feature type="compositionally biased region" description="Basic and acidic residues" evidence="11">
    <location>
        <begin position="1"/>
        <end position="17"/>
    </location>
</feature>
<evidence type="ECO:0000256" key="10">
    <source>
        <dbReference type="PIRSR" id="PIRSR000463-1"/>
    </source>
</evidence>
<dbReference type="PIRSF" id="PIRSF000463">
    <property type="entry name" value="GlgB"/>
    <property type="match status" value="1"/>
</dbReference>
<dbReference type="SUPFAM" id="SSF51445">
    <property type="entry name" value="(Trans)glycosidases"/>
    <property type="match status" value="1"/>
</dbReference>
<dbReference type="NCBIfam" id="TIGR01515">
    <property type="entry name" value="branching_enzym"/>
    <property type="match status" value="1"/>
</dbReference>
<dbReference type="SUPFAM" id="SSF81296">
    <property type="entry name" value="E set domains"/>
    <property type="match status" value="2"/>
</dbReference>
<dbReference type="Pfam" id="PF02806">
    <property type="entry name" value="Alpha-amylase_C"/>
    <property type="match status" value="1"/>
</dbReference>
<feature type="region of interest" description="Disordered" evidence="11">
    <location>
        <begin position="717"/>
        <end position="774"/>
    </location>
</feature>
<name>A0A7Y6IVL9_9ACTN</name>
<dbReference type="InterPro" id="IPR017853">
    <property type="entry name" value="GH"/>
</dbReference>
<dbReference type="PANTHER" id="PTHR43651">
    <property type="entry name" value="1,4-ALPHA-GLUCAN-BRANCHING ENZYME"/>
    <property type="match status" value="1"/>
</dbReference>
<evidence type="ECO:0000256" key="7">
    <source>
        <dbReference type="ARBA" id="ARBA00023056"/>
    </source>
</evidence>
<evidence type="ECO:0000313" key="14">
    <source>
        <dbReference type="Proteomes" id="UP000546126"/>
    </source>
</evidence>
<protein>
    <recommendedName>
        <fullName evidence="9">1,4-alpha-glucan branching enzyme GlgB</fullName>
        <ecNumber evidence="9">2.4.1.18</ecNumber>
    </recommendedName>
    <alternativeName>
        <fullName evidence="9">1,4-alpha-D-glucan:1,4-alpha-D-glucan 6-glucosyl-transferase</fullName>
    </alternativeName>
    <alternativeName>
        <fullName evidence="9">Alpha-(1-&gt;4)-glucan branching enzyme</fullName>
    </alternativeName>
    <alternativeName>
        <fullName evidence="9">Glycogen branching enzyme</fullName>
        <shortName evidence="9">BE</shortName>
    </alternativeName>
</protein>
<dbReference type="InterPro" id="IPR006047">
    <property type="entry name" value="GH13_cat_dom"/>
</dbReference>
<evidence type="ECO:0000256" key="1">
    <source>
        <dbReference type="ARBA" id="ARBA00000826"/>
    </source>
</evidence>
<evidence type="ECO:0000256" key="11">
    <source>
        <dbReference type="SAM" id="MobiDB-lite"/>
    </source>
</evidence>
<dbReference type="GO" id="GO:0043169">
    <property type="term" value="F:cation binding"/>
    <property type="evidence" value="ECO:0007669"/>
    <property type="project" value="InterPro"/>
</dbReference>
<dbReference type="PANTHER" id="PTHR43651:SF3">
    <property type="entry name" value="1,4-ALPHA-GLUCAN-BRANCHING ENZYME"/>
    <property type="match status" value="1"/>
</dbReference>
<dbReference type="RefSeq" id="WP_175604842.1">
    <property type="nucleotide sequence ID" value="NZ_JABWGO010000011.1"/>
</dbReference>
<organism evidence="13 14">
    <name type="scientific">Nonomuraea rhodomycinica</name>
    <dbReference type="NCBI Taxonomy" id="1712872"/>
    <lineage>
        <taxon>Bacteria</taxon>
        <taxon>Bacillati</taxon>
        <taxon>Actinomycetota</taxon>
        <taxon>Actinomycetes</taxon>
        <taxon>Streptosporangiales</taxon>
        <taxon>Streptosporangiaceae</taxon>
        <taxon>Nonomuraea</taxon>
    </lineage>
</organism>
<comment type="pathway">
    <text evidence="2 9">Glycan biosynthesis; glycogen biosynthesis.</text>
</comment>
<evidence type="ECO:0000256" key="9">
    <source>
        <dbReference type="HAMAP-Rule" id="MF_00685"/>
    </source>
</evidence>
<dbReference type="AlphaFoldDB" id="A0A7Y6IVL9"/>
<dbReference type="FunFam" id="3.20.20.80:FF:000003">
    <property type="entry name" value="1,4-alpha-glucan branching enzyme GlgB"/>
    <property type="match status" value="1"/>
</dbReference>
<keyword evidence="5 9" id="KW-0328">Glycosyltransferase</keyword>
<evidence type="ECO:0000259" key="12">
    <source>
        <dbReference type="SMART" id="SM00642"/>
    </source>
</evidence>
<comment type="similarity">
    <text evidence="3 9">Belongs to the glycosyl hydrolase 13 family. GlgB subfamily.</text>
</comment>
<keyword evidence="7 9" id="KW-0320">Glycogen biosynthesis</keyword>
<dbReference type="Pfam" id="PF00128">
    <property type="entry name" value="Alpha-amylase"/>
    <property type="match status" value="1"/>
</dbReference>
<feature type="active site" description="Proton donor" evidence="9 10">
    <location>
        <position position="448"/>
    </location>
</feature>
<evidence type="ECO:0000313" key="13">
    <source>
        <dbReference type="EMBL" id="NUW45217.1"/>
    </source>
</evidence>
<gene>
    <name evidence="9 13" type="primary">glgB</name>
    <name evidence="13" type="ORF">HT134_34605</name>
</gene>
<dbReference type="Proteomes" id="UP000546126">
    <property type="component" value="Unassembled WGS sequence"/>
</dbReference>
<comment type="caution">
    <text evidence="13">The sequence shown here is derived from an EMBL/GenBank/DDBJ whole genome shotgun (WGS) entry which is preliminary data.</text>
</comment>
<evidence type="ECO:0000256" key="4">
    <source>
        <dbReference type="ARBA" id="ARBA00022600"/>
    </source>
</evidence>
<dbReference type="InterPro" id="IPR006407">
    <property type="entry name" value="GlgB"/>
</dbReference>
<dbReference type="GO" id="GO:0003844">
    <property type="term" value="F:1,4-alpha-glucan branching enzyme activity"/>
    <property type="evidence" value="ECO:0007669"/>
    <property type="project" value="UniProtKB-UniRule"/>
</dbReference>
<keyword evidence="4 9" id="KW-0321">Glycogen metabolism</keyword>
<dbReference type="CDD" id="cd02855">
    <property type="entry name" value="E_set_GBE_prok_N"/>
    <property type="match status" value="1"/>
</dbReference>
<dbReference type="InterPro" id="IPR004193">
    <property type="entry name" value="Glyco_hydro_13_N"/>
</dbReference>
<evidence type="ECO:0000256" key="5">
    <source>
        <dbReference type="ARBA" id="ARBA00022676"/>
    </source>
</evidence>
<dbReference type="UniPathway" id="UPA00164"/>
<feature type="region of interest" description="Disordered" evidence="11">
    <location>
        <begin position="1"/>
        <end position="24"/>
    </location>
</feature>
<comment type="catalytic activity">
    <reaction evidence="1 9">
        <text>Transfers a segment of a (1-&gt;4)-alpha-D-glucan chain to a primary hydroxy group in a similar glucan chain.</text>
        <dbReference type="EC" id="2.4.1.18"/>
    </reaction>
</comment>
<dbReference type="GO" id="GO:0005829">
    <property type="term" value="C:cytosol"/>
    <property type="evidence" value="ECO:0007669"/>
    <property type="project" value="TreeGrafter"/>
</dbReference>
<dbReference type="InterPro" id="IPR054169">
    <property type="entry name" value="GlgB_N"/>
</dbReference>
<dbReference type="SUPFAM" id="SSF51011">
    <property type="entry name" value="Glycosyl hydrolase domain"/>
    <property type="match status" value="1"/>
</dbReference>